<accession>A0A2B7YCQ6</accession>
<keyword evidence="1" id="KW-0732">Signal</keyword>
<organism evidence="3 4">
    <name type="scientific">Helicocarpus griseus UAMH5409</name>
    <dbReference type="NCBI Taxonomy" id="1447875"/>
    <lineage>
        <taxon>Eukaryota</taxon>
        <taxon>Fungi</taxon>
        <taxon>Dikarya</taxon>
        <taxon>Ascomycota</taxon>
        <taxon>Pezizomycotina</taxon>
        <taxon>Eurotiomycetes</taxon>
        <taxon>Eurotiomycetidae</taxon>
        <taxon>Onygenales</taxon>
        <taxon>Ajellomycetaceae</taxon>
        <taxon>Helicocarpus</taxon>
    </lineage>
</organism>
<evidence type="ECO:0000256" key="1">
    <source>
        <dbReference type="SAM" id="SignalP"/>
    </source>
</evidence>
<dbReference type="Proteomes" id="UP000223968">
    <property type="component" value="Unassembled WGS sequence"/>
</dbReference>
<dbReference type="Pfam" id="PF12192">
    <property type="entry name" value="CBP"/>
    <property type="match status" value="1"/>
</dbReference>
<dbReference type="AlphaFoldDB" id="A0A2B7YCQ6"/>
<name>A0A2B7YCQ6_9EURO</name>
<feature type="chain" id="PRO_5013355818" description="Fungal calcium binding protein domain-containing protein" evidence="1">
    <location>
        <begin position="20"/>
        <end position="97"/>
    </location>
</feature>
<dbReference type="OrthoDB" id="10431951at2759"/>
<dbReference type="EMBL" id="PDNB01000002">
    <property type="protein sequence ID" value="PGH18869.1"/>
    <property type="molecule type" value="Genomic_DNA"/>
</dbReference>
<feature type="domain" description="Fungal calcium binding protein" evidence="2">
    <location>
        <begin position="26"/>
        <end position="96"/>
    </location>
</feature>
<feature type="signal peptide" evidence="1">
    <location>
        <begin position="1"/>
        <end position="19"/>
    </location>
</feature>
<keyword evidence="4" id="KW-1185">Reference proteome</keyword>
<dbReference type="InterPro" id="IPR022013">
    <property type="entry name" value="CBP"/>
</dbReference>
<gene>
    <name evidence="3" type="ORF">AJ79_00285</name>
</gene>
<dbReference type="STRING" id="1447875.A0A2B7YCQ6"/>
<dbReference type="Gene3D" id="1.10.1740.120">
    <property type="match status" value="1"/>
</dbReference>
<proteinExistence type="predicted"/>
<evidence type="ECO:0000313" key="4">
    <source>
        <dbReference type="Proteomes" id="UP000223968"/>
    </source>
</evidence>
<sequence>MKLSTLITPALFIVAGTAARETSSEAKAALDSYNAAVENVKVAAQAAGCDWVACISSLASYGGACALAAAQGGLNIPLDLVCLASIGTATASCRGCP</sequence>
<reference evidence="3" key="1">
    <citation type="submission" date="2017-10" db="EMBL/GenBank/DDBJ databases">
        <title>Comparative genomics in systemic dimorphic fungi from Ajellomycetaceae.</title>
        <authorList>
            <person name="Munoz J.F."/>
            <person name="Mcewen J.G."/>
            <person name="Clay O.K."/>
            <person name="Cuomo C.A."/>
        </authorList>
    </citation>
    <scope>NUCLEOTIDE SEQUENCE [LARGE SCALE GENOMIC DNA]</scope>
    <source>
        <strain evidence="3">UAMH5409</strain>
    </source>
</reference>
<protein>
    <recommendedName>
        <fullName evidence="2">Fungal calcium binding protein domain-containing protein</fullName>
    </recommendedName>
</protein>
<evidence type="ECO:0000259" key="2">
    <source>
        <dbReference type="Pfam" id="PF12192"/>
    </source>
</evidence>
<comment type="caution">
    <text evidence="3">The sequence shown here is derived from an EMBL/GenBank/DDBJ whole genome shotgun (WGS) entry which is preliminary data.</text>
</comment>
<evidence type="ECO:0000313" key="3">
    <source>
        <dbReference type="EMBL" id="PGH18869.1"/>
    </source>
</evidence>